<gene>
    <name evidence="2" type="ORF">HYDPIDRAFT_28949</name>
</gene>
<name>A0A0C9W8W3_9AGAM</name>
<accession>A0A0C9W8W3</accession>
<feature type="region of interest" description="Disordered" evidence="1">
    <location>
        <begin position="203"/>
        <end position="238"/>
    </location>
</feature>
<feature type="compositionally biased region" description="Polar residues" evidence="1">
    <location>
        <begin position="21"/>
        <end position="33"/>
    </location>
</feature>
<dbReference type="AlphaFoldDB" id="A0A0C9W8W3"/>
<dbReference type="EMBL" id="KN839848">
    <property type="protein sequence ID" value="KIJ64058.1"/>
    <property type="molecule type" value="Genomic_DNA"/>
</dbReference>
<protein>
    <submittedName>
        <fullName evidence="2">Uncharacterized protein</fullName>
    </submittedName>
</protein>
<dbReference type="HOGENOM" id="CLU_834352_0_0_1"/>
<dbReference type="OrthoDB" id="2662606at2759"/>
<feature type="region of interest" description="Disordered" evidence="1">
    <location>
        <begin position="1"/>
        <end position="41"/>
    </location>
</feature>
<sequence>MSELANWNGHLDPIPQRALRQPTSSPNASNLSLESYHPPVDHQEYDVIEQPSLLDEFLEDKRTEESVVVHGEREPSINLFPDVQLHDLVDTSSVSSDNVYSPYDQPSVPRTPENSGMQLLQLSAYSKPALFHLPHNSSVNIFRVQEVGASPSSREDSALSETADFMCRNEPEIIDLTGNEDNEDEELTVDEMLTDVDVYVSDDHLESRSSHQRSPAPRSPPRSSPIGQHESLFTPPPISKRRRRMMMAHIAVPSFPKGFSKADYQPMSEAFLAPFHEAPITRGVEHLSIADALGAAFNQNRASPSPPVSLEKHKGKESELLFWTRTIHTLYYS</sequence>
<dbReference type="Proteomes" id="UP000053820">
    <property type="component" value="Unassembled WGS sequence"/>
</dbReference>
<reference evidence="2 3" key="1">
    <citation type="submission" date="2014-04" db="EMBL/GenBank/DDBJ databases">
        <title>Evolutionary Origins and Diversification of the Mycorrhizal Mutualists.</title>
        <authorList>
            <consortium name="DOE Joint Genome Institute"/>
            <consortium name="Mycorrhizal Genomics Consortium"/>
            <person name="Kohler A."/>
            <person name="Kuo A."/>
            <person name="Nagy L.G."/>
            <person name="Floudas D."/>
            <person name="Copeland A."/>
            <person name="Barry K.W."/>
            <person name="Cichocki N."/>
            <person name="Veneault-Fourrey C."/>
            <person name="LaButti K."/>
            <person name="Lindquist E.A."/>
            <person name="Lipzen A."/>
            <person name="Lundell T."/>
            <person name="Morin E."/>
            <person name="Murat C."/>
            <person name="Riley R."/>
            <person name="Ohm R."/>
            <person name="Sun H."/>
            <person name="Tunlid A."/>
            <person name="Henrissat B."/>
            <person name="Grigoriev I.V."/>
            <person name="Hibbett D.S."/>
            <person name="Martin F."/>
        </authorList>
    </citation>
    <scope>NUCLEOTIDE SEQUENCE [LARGE SCALE GENOMIC DNA]</scope>
    <source>
        <strain evidence="2 3">MD-312</strain>
    </source>
</reference>
<evidence type="ECO:0000313" key="2">
    <source>
        <dbReference type="EMBL" id="KIJ64058.1"/>
    </source>
</evidence>
<evidence type="ECO:0000256" key="1">
    <source>
        <dbReference type="SAM" id="MobiDB-lite"/>
    </source>
</evidence>
<organism evidence="2 3">
    <name type="scientific">Hydnomerulius pinastri MD-312</name>
    <dbReference type="NCBI Taxonomy" id="994086"/>
    <lineage>
        <taxon>Eukaryota</taxon>
        <taxon>Fungi</taxon>
        <taxon>Dikarya</taxon>
        <taxon>Basidiomycota</taxon>
        <taxon>Agaricomycotina</taxon>
        <taxon>Agaricomycetes</taxon>
        <taxon>Agaricomycetidae</taxon>
        <taxon>Boletales</taxon>
        <taxon>Boletales incertae sedis</taxon>
        <taxon>Leucogyrophana</taxon>
    </lineage>
</organism>
<feature type="region of interest" description="Disordered" evidence="1">
    <location>
        <begin position="94"/>
        <end position="113"/>
    </location>
</feature>
<keyword evidence="3" id="KW-1185">Reference proteome</keyword>
<evidence type="ECO:0000313" key="3">
    <source>
        <dbReference type="Proteomes" id="UP000053820"/>
    </source>
</evidence>
<proteinExistence type="predicted"/>